<evidence type="ECO:0000256" key="1">
    <source>
        <dbReference type="ARBA" id="ARBA00007592"/>
    </source>
</evidence>
<comment type="caution">
    <text evidence="4">The sequence shown here is derived from an EMBL/GenBank/DDBJ whole genome shotgun (WGS) entry which is preliminary data.</text>
</comment>
<evidence type="ECO:0000313" key="4">
    <source>
        <dbReference type="EMBL" id="MBM7473681.1"/>
    </source>
</evidence>
<dbReference type="SUPFAM" id="SSF51569">
    <property type="entry name" value="Aldolase"/>
    <property type="match status" value="1"/>
</dbReference>
<dbReference type="InterPro" id="IPR002220">
    <property type="entry name" value="DapA-like"/>
</dbReference>
<keyword evidence="5" id="KW-1185">Reference proteome</keyword>
<dbReference type="CDD" id="cd00408">
    <property type="entry name" value="DHDPS-like"/>
    <property type="match status" value="1"/>
</dbReference>
<evidence type="ECO:0000256" key="2">
    <source>
        <dbReference type="ARBA" id="ARBA00023239"/>
    </source>
</evidence>
<dbReference type="SMART" id="SM01130">
    <property type="entry name" value="DHDPS"/>
    <property type="match status" value="1"/>
</dbReference>
<dbReference type="PANTHER" id="PTHR12128">
    <property type="entry name" value="DIHYDRODIPICOLINATE SYNTHASE"/>
    <property type="match status" value="1"/>
</dbReference>
<keyword evidence="2 3" id="KW-0456">Lyase</keyword>
<dbReference type="InterPro" id="IPR013785">
    <property type="entry name" value="Aldolase_TIM"/>
</dbReference>
<accession>A0ABS2L9A4</accession>
<evidence type="ECO:0000256" key="3">
    <source>
        <dbReference type="PIRNR" id="PIRNR001365"/>
    </source>
</evidence>
<gene>
    <name evidence="4" type="ORF">JOE66_003315</name>
</gene>
<reference evidence="4 5" key="1">
    <citation type="submission" date="2021-01" db="EMBL/GenBank/DDBJ databases">
        <title>Sequencing the genomes of 1000 actinobacteria strains.</title>
        <authorList>
            <person name="Klenk H.-P."/>
        </authorList>
    </citation>
    <scope>NUCLEOTIDE SEQUENCE [LARGE SCALE GENOMIC DNA]</scope>
    <source>
        <strain evidence="4 5">DSM 13057</strain>
    </source>
</reference>
<dbReference type="Proteomes" id="UP000776164">
    <property type="component" value="Unassembled WGS sequence"/>
</dbReference>
<sequence>MPTTPDIHGIIAYPITPYGTDGIDRERLGQLVSTLVADGADAIAPLGSTGESAYLSREEWRAVVDVTIAEVAGRVPVIVGASDLTTAETVDRAVYAQNAGADSVMILPFSYWPLSAREITQHYRSISDALSIPIMAYNNPTTSGIDMKPELLVEMFATIDNVTMVKESTGDISRMTALTELTGGELPFYNGSNPLVLEALKAGARGWCTAAICLRPVEVTGLFRAFAEGDLELATSIYTELKPFLEFIVSRGLPTAVKEGLAILGSPAGVPRPPLLSLTVDDRATLASMLPSA</sequence>
<dbReference type="RefSeq" id="WP_205111318.1">
    <property type="nucleotide sequence ID" value="NZ_BAAAHT010000001.1"/>
</dbReference>
<proteinExistence type="inferred from homology"/>
<dbReference type="EC" id="4.3.3.7" evidence="4"/>
<dbReference type="EMBL" id="JAFBBU010000001">
    <property type="protein sequence ID" value="MBM7473681.1"/>
    <property type="molecule type" value="Genomic_DNA"/>
</dbReference>
<evidence type="ECO:0000313" key="5">
    <source>
        <dbReference type="Proteomes" id="UP000776164"/>
    </source>
</evidence>
<dbReference type="Pfam" id="PF00701">
    <property type="entry name" value="DHDPS"/>
    <property type="match status" value="1"/>
</dbReference>
<dbReference type="GO" id="GO:0008840">
    <property type="term" value="F:4-hydroxy-tetrahydrodipicolinate synthase activity"/>
    <property type="evidence" value="ECO:0007669"/>
    <property type="project" value="UniProtKB-EC"/>
</dbReference>
<dbReference type="PIRSF" id="PIRSF001365">
    <property type="entry name" value="DHDPS"/>
    <property type="match status" value="1"/>
</dbReference>
<dbReference type="PANTHER" id="PTHR12128:SF66">
    <property type="entry name" value="4-HYDROXY-2-OXOGLUTARATE ALDOLASE, MITOCHONDRIAL"/>
    <property type="match status" value="1"/>
</dbReference>
<dbReference type="PRINTS" id="PR00146">
    <property type="entry name" value="DHPICSNTHASE"/>
</dbReference>
<dbReference type="Gene3D" id="3.20.20.70">
    <property type="entry name" value="Aldolase class I"/>
    <property type="match status" value="1"/>
</dbReference>
<protein>
    <submittedName>
        <fullName evidence="4">4-hydroxy-tetrahydrodipicolinate synthase</fullName>
        <ecNumber evidence="4">4.3.3.7</ecNumber>
    </submittedName>
</protein>
<organism evidence="4 5">
    <name type="scientific">Subtercola frigoramans</name>
    <dbReference type="NCBI Taxonomy" id="120298"/>
    <lineage>
        <taxon>Bacteria</taxon>
        <taxon>Bacillati</taxon>
        <taxon>Actinomycetota</taxon>
        <taxon>Actinomycetes</taxon>
        <taxon>Micrococcales</taxon>
        <taxon>Microbacteriaceae</taxon>
        <taxon>Subtercola</taxon>
    </lineage>
</organism>
<name>A0ABS2L9A4_9MICO</name>
<comment type="similarity">
    <text evidence="1 3">Belongs to the DapA family.</text>
</comment>